<dbReference type="InterPro" id="IPR000835">
    <property type="entry name" value="HTH_MarR-typ"/>
</dbReference>
<keyword evidence="3" id="KW-0804">Transcription</keyword>
<reference evidence="4" key="2">
    <citation type="submission" date="2022-04" db="EMBL/GenBank/DDBJ databases">
        <authorList>
            <person name="Bromfield E.S.P."/>
            <person name="Cloutier S."/>
        </authorList>
    </citation>
    <scope>NUCLEOTIDE SEQUENCE</scope>
    <source>
        <strain evidence="4">1S5</strain>
    </source>
</reference>
<dbReference type="Gene3D" id="1.10.10.10">
    <property type="entry name" value="Winged helix-like DNA-binding domain superfamily/Winged helix DNA-binding domain"/>
    <property type="match status" value="1"/>
</dbReference>
<dbReference type="GO" id="GO:0003700">
    <property type="term" value="F:DNA-binding transcription factor activity"/>
    <property type="evidence" value="ECO:0007669"/>
    <property type="project" value="InterPro"/>
</dbReference>
<dbReference type="InterPro" id="IPR036388">
    <property type="entry name" value="WH-like_DNA-bd_sf"/>
</dbReference>
<evidence type="ECO:0000313" key="4">
    <source>
        <dbReference type="EMBL" id="UPT86973.1"/>
    </source>
</evidence>
<gene>
    <name evidence="4" type="ORF">HAP41_0000043305</name>
</gene>
<proteinExistence type="predicted"/>
<dbReference type="GO" id="GO:0006950">
    <property type="term" value="P:response to stress"/>
    <property type="evidence" value="ECO:0007669"/>
    <property type="project" value="TreeGrafter"/>
</dbReference>
<keyword evidence="1" id="KW-0805">Transcription regulation</keyword>
<dbReference type="PRINTS" id="PR00598">
    <property type="entry name" value="HTHMARR"/>
</dbReference>
<dbReference type="Pfam" id="PF12802">
    <property type="entry name" value="MarR_2"/>
    <property type="match status" value="1"/>
</dbReference>
<dbReference type="InterPro" id="IPR023187">
    <property type="entry name" value="Tscrpt_reg_MarR-type_CS"/>
</dbReference>
<evidence type="ECO:0000256" key="2">
    <source>
        <dbReference type="ARBA" id="ARBA00023125"/>
    </source>
</evidence>
<evidence type="ECO:0000256" key="3">
    <source>
        <dbReference type="ARBA" id="ARBA00023163"/>
    </source>
</evidence>
<dbReference type="InterPro" id="IPR039422">
    <property type="entry name" value="MarR/SlyA-like"/>
</dbReference>
<evidence type="ECO:0000313" key="5">
    <source>
        <dbReference type="Proteomes" id="UP000551709"/>
    </source>
</evidence>
<evidence type="ECO:0000256" key="1">
    <source>
        <dbReference type="ARBA" id="ARBA00023015"/>
    </source>
</evidence>
<dbReference type="GO" id="GO:0003677">
    <property type="term" value="F:DNA binding"/>
    <property type="evidence" value="ECO:0007669"/>
    <property type="project" value="UniProtKB-KW"/>
</dbReference>
<reference evidence="4" key="1">
    <citation type="journal article" date="2017" name="Syst. Appl. Microbiol.">
        <title>Soybeans inoculated with root zone soils of Canadian native legumes harbour diverse and novel Bradyrhizobium spp. that possess agricultural potential.</title>
        <authorList>
            <person name="Bromfield E.S.P."/>
            <person name="Cloutier S."/>
            <person name="Tambong J.T."/>
            <person name="Tran Thi T.V."/>
        </authorList>
    </citation>
    <scope>NUCLEOTIDE SEQUENCE</scope>
    <source>
        <strain evidence="4">1S5</strain>
    </source>
</reference>
<protein>
    <submittedName>
        <fullName evidence="4">MarR family transcriptional regulator</fullName>
    </submittedName>
</protein>
<name>A0A8T5UY98_9BRAD</name>
<organism evidence="4 5">
    <name type="scientific">Bradyrhizobium barranii subsp. apii</name>
    <dbReference type="NCBI Taxonomy" id="2819348"/>
    <lineage>
        <taxon>Bacteria</taxon>
        <taxon>Pseudomonadati</taxon>
        <taxon>Pseudomonadota</taxon>
        <taxon>Alphaproteobacteria</taxon>
        <taxon>Hyphomicrobiales</taxon>
        <taxon>Nitrobacteraceae</taxon>
        <taxon>Bradyrhizobium</taxon>
        <taxon>Bradyrhizobium barranii</taxon>
    </lineage>
</organism>
<accession>A0A8T5UY98</accession>
<dbReference type="PROSITE" id="PS50995">
    <property type="entry name" value="HTH_MARR_2"/>
    <property type="match status" value="1"/>
</dbReference>
<dbReference type="SMART" id="SM00347">
    <property type="entry name" value="HTH_MARR"/>
    <property type="match status" value="1"/>
</dbReference>
<keyword evidence="2" id="KW-0238">DNA-binding</keyword>
<dbReference type="PANTHER" id="PTHR33164">
    <property type="entry name" value="TRANSCRIPTIONAL REGULATOR, MARR FAMILY"/>
    <property type="match status" value="1"/>
</dbReference>
<dbReference type="Proteomes" id="UP000551709">
    <property type="component" value="Chromosome"/>
</dbReference>
<dbReference type="PROSITE" id="PS01117">
    <property type="entry name" value="HTH_MARR_1"/>
    <property type="match status" value="1"/>
</dbReference>
<dbReference type="SUPFAM" id="SSF46785">
    <property type="entry name" value="Winged helix' DNA-binding domain"/>
    <property type="match status" value="1"/>
</dbReference>
<dbReference type="PANTHER" id="PTHR33164:SF64">
    <property type="entry name" value="TRANSCRIPTIONAL REGULATOR SLYA"/>
    <property type="match status" value="1"/>
</dbReference>
<dbReference type="AlphaFoldDB" id="A0A8T5UY98"/>
<dbReference type="InterPro" id="IPR036390">
    <property type="entry name" value="WH_DNA-bd_sf"/>
</dbReference>
<dbReference type="EMBL" id="CP096255">
    <property type="protein sequence ID" value="UPT86973.1"/>
    <property type="molecule type" value="Genomic_DNA"/>
</dbReference>
<dbReference type="RefSeq" id="WP_166075487.1">
    <property type="nucleotide sequence ID" value="NZ_CP096255.1"/>
</dbReference>
<sequence>MVNELHWDFQFGYLIHDVSRLRRIVFDRFLAPLKITRSQWRVLELIARESGVPQTQIANELDMGKVAIGSLVDRLEGTGFVVRKSDPSDRRVNRVCLTQQAQELLGNMRKEIDDFDARIMREVKECELQATSRTLLSIKRALLDLYNGTNG</sequence>